<dbReference type="PRINTS" id="PR00109">
    <property type="entry name" value="TYRKINASE"/>
</dbReference>
<comment type="subcellular location">
    <subcellularLocation>
        <location evidence="2">Endomembrane system</location>
    </subcellularLocation>
    <subcellularLocation>
        <location evidence="1">Membrane</location>
        <topology evidence="1">Single-pass membrane protein</topology>
    </subcellularLocation>
</comment>
<evidence type="ECO:0000313" key="14">
    <source>
        <dbReference type="Proteomes" id="UP000094527"/>
    </source>
</evidence>
<keyword evidence="5" id="KW-0418">Kinase</keyword>
<evidence type="ECO:0000256" key="1">
    <source>
        <dbReference type="ARBA" id="ARBA00004167"/>
    </source>
</evidence>
<keyword evidence="4 10" id="KW-0547">Nucleotide-binding</keyword>
<dbReference type="GO" id="GO:0043235">
    <property type="term" value="C:receptor complex"/>
    <property type="evidence" value="ECO:0007669"/>
    <property type="project" value="TreeGrafter"/>
</dbReference>
<dbReference type="GO" id="GO:0007169">
    <property type="term" value="P:cell surface receptor protein tyrosine kinase signaling pathway"/>
    <property type="evidence" value="ECO:0007669"/>
    <property type="project" value="TreeGrafter"/>
</dbReference>
<feature type="binding site" evidence="10">
    <location>
        <position position="170"/>
    </location>
    <ligand>
        <name>ATP</name>
        <dbReference type="ChEBI" id="CHEBI:30616"/>
    </ligand>
</feature>
<dbReference type="EMBL" id="LJIJ01001874">
    <property type="protein sequence ID" value="ODM90630.1"/>
    <property type="molecule type" value="Genomic_DNA"/>
</dbReference>
<dbReference type="Gene3D" id="3.30.200.20">
    <property type="entry name" value="Phosphorylase Kinase, domain 1"/>
    <property type="match status" value="1"/>
</dbReference>
<evidence type="ECO:0000256" key="7">
    <source>
        <dbReference type="ARBA" id="ARBA00023136"/>
    </source>
</evidence>
<evidence type="ECO:0000313" key="13">
    <source>
        <dbReference type="EMBL" id="ODM90630.1"/>
    </source>
</evidence>
<dbReference type="Gene3D" id="1.10.510.10">
    <property type="entry name" value="Transferase(Phosphotransferase) domain 1"/>
    <property type="match status" value="1"/>
</dbReference>
<comment type="catalytic activity">
    <reaction evidence="9">
        <text>L-tyrosyl-[protein] + ATP = O-phospho-L-tyrosyl-[protein] + ADP + H(+)</text>
        <dbReference type="Rhea" id="RHEA:10596"/>
        <dbReference type="Rhea" id="RHEA-COMP:10136"/>
        <dbReference type="Rhea" id="RHEA-COMP:20101"/>
        <dbReference type="ChEBI" id="CHEBI:15378"/>
        <dbReference type="ChEBI" id="CHEBI:30616"/>
        <dbReference type="ChEBI" id="CHEBI:46858"/>
        <dbReference type="ChEBI" id="CHEBI:61978"/>
        <dbReference type="ChEBI" id="CHEBI:456216"/>
        <dbReference type="EC" id="2.7.10.1"/>
    </reaction>
</comment>
<keyword evidence="14" id="KW-1185">Reference proteome</keyword>
<keyword evidence="7 11" id="KW-0472">Membrane</keyword>
<dbReference type="GO" id="GO:0012505">
    <property type="term" value="C:endomembrane system"/>
    <property type="evidence" value="ECO:0007669"/>
    <property type="project" value="UniProtKB-SubCell"/>
</dbReference>
<feature type="transmembrane region" description="Helical" evidence="11">
    <location>
        <begin position="30"/>
        <end position="54"/>
    </location>
</feature>
<name>A0A1D2MCC9_ORCCI</name>
<dbReference type="GO" id="GO:0005524">
    <property type="term" value="F:ATP binding"/>
    <property type="evidence" value="ECO:0007669"/>
    <property type="project" value="UniProtKB-UniRule"/>
</dbReference>
<dbReference type="InterPro" id="IPR050122">
    <property type="entry name" value="RTK"/>
</dbReference>
<evidence type="ECO:0000256" key="4">
    <source>
        <dbReference type="ARBA" id="ARBA00022741"/>
    </source>
</evidence>
<dbReference type="InterPro" id="IPR000719">
    <property type="entry name" value="Prot_kinase_dom"/>
</dbReference>
<evidence type="ECO:0000256" key="11">
    <source>
        <dbReference type="SAM" id="Phobius"/>
    </source>
</evidence>
<evidence type="ECO:0000256" key="3">
    <source>
        <dbReference type="ARBA" id="ARBA00022679"/>
    </source>
</evidence>
<dbReference type="InterPro" id="IPR001245">
    <property type="entry name" value="Ser-Thr/Tyr_kinase_cat_dom"/>
</dbReference>
<sequence length="404" mass="46125">MRLCCGNSQGLLPSSKNVCFGVHRQGLIKFIGVVNTGINGILWILLIIDIIRFWDSNDRFGPCGESLIYHIVFDKNFENGYRDLLDDEIKKFEDGDFLSELGYPEITEAFCLEQIHRYRYKKEEYEIPYGNLDFADAVLIGSGQYGSVYKLNLTRSDKKGNVTKTLVAVKTIDPKLSDVNCFIALLKEAKLMTYMGNHQHIVDLIGICTCEIRKRTLYIVSELCSYGNLQSYLRSERSAFTDLYQSPGSGEQSSSSVTLDMEAQEMGLNTNHLIRWCYETASGMEYLESRKIVHSDLAARNVLLNADRTVKITDFGLSRRLYSYSVYVKKQSVPLPWKWLAVEALVDLNFSSMSDVWSYGVTCWEIFELGKPPWPDYKVFSAEFVEDVKNGTRMGKPSFCNEEM</sequence>
<dbReference type="Proteomes" id="UP000094527">
    <property type="component" value="Unassembled WGS sequence"/>
</dbReference>
<keyword evidence="6 10" id="KW-0067">ATP-binding</keyword>
<organism evidence="13 14">
    <name type="scientific">Orchesella cincta</name>
    <name type="common">Springtail</name>
    <name type="synonym">Podura cincta</name>
    <dbReference type="NCBI Taxonomy" id="48709"/>
    <lineage>
        <taxon>Eukaryota</taxon>
        <taxon>Metazoa</taxon>
        <taxon>Ecdysozoa</taxon>
        <taxon>Arthropoda</taxon>
        <taxon>Hexapoda</taxon>
        <taxon>Collembola</taxon>
        <taxon>Entomobryomorpha</taxon>
        <taxon>Entomobryoidea</taxon>
        <taxon>Orchesellidae</taxon>
        <taxon>Orchesellinae</taxon>
        <taxon>Orchesella</taxon>
    </lineage>
</organism>
<dbReference type="GO" id="GO:0048468">
    <property type="term" value="P:cell development"/>
    <property type="evidence" value="ECO:0007669"/>
    <property type="project" value="UniProtKB-ARBA"/>
</dbReference>
<dbReference type="PANTHER" id="PTHR24416:SF600">
    <property type="entry name" value="PDGF- AND VEGF-RECEPTOR RELATED, ISOFORM J"/>
    <property type="match status" value="1"/>
</dbReference>
<evidence type="ECO:0000256" key="2">
    <source>
        <dbReference type="ARBA" id="ARBA00004308"/>
    </source>
</evidence>
<keyword evidence="8" id="KW-0829">Tyrosine-protein kinase</keyword>
<dbReference type="PROSITE" id="PS00107">
    <property type="entry name" value="PROTEIN_KINASE_ATP"/>
    <property type="match status" value="1"/>
</dbReference>
<keyword evidence="3" id="KW-0808">Transferase</keyword>
<dbReference type="SUPFAM" id="SSF56112">
    <property type="entry name" value="Protein kinase-like (PK-like)"/>
    <property type="match status" value="1"/>
</dbReference>
<keyword evidence="11" id="KW-1133">Transmembrane helix</keyword>
<dbReference type="OMA" id="IMIELIT"/>
<gene>
    <name evidence="13" type="ORF">Ocin01_16052</name>
</gene>
<proteinExistence type="predicted"/>
<dbReference type="GO" id="GO:0005886">
    <property type="term" value="C:plasma membrane"/>
    <property type="evidence" value="ECO:0007669"/>
    <property type="project" value="TreeGrafter"/>
</dbReference>
<dbReference type="CDD" id="cd00192">
    <property type="entry name" value="PTKc"/>
    <property type="match status" value="1"/>
</dbReference>
<keyword evidence="11" id="KW-0812">Transmembrane</keyword>
<accession>A0A1D2MCC9</accession>
<dbReference type="GO" id="GO:0051130">
    <property type="term" value="P:positive regulation of cellular component organization"/>
    <property type="evidence" value="ECO:0007669"/>
    <property type="project" value="UniProtKB-ARBA"/>
</dbReference>
<evidence type="ECO:0000256" key="9">
    <source>
        <dbReference type="ARBA" id="ARBA00051243"/>
    </source>
</evidence>
<comment type="caution">
    <text evidence="13">The sequence shown here is derived from an EMBL/GenBank/DDBJ whole genome shotgun (WGS) entry which is preliminary data.</text>
</comment>
<keyword evidence="13" id="KW-0675">Receptor</keyword>
<evidence type="ECO:0000256" key="8">
    <source>
        <dbReference type="ARBA" id="ARBA00023137"/>
    </source>
</evidence>
<dbReference type="Pfam" id="PF07714">
    <property type="entry name" value="PK_Tyr_Ser-Thr"/>
    <property type="match status" value="1"/>
</dbReference>
<evidence type="ECO:0000256" key="10">
    <source>
        <dbReference type="PROSITE-ProRule" id="PRU10141"/>
    </source>
</evidence>
<dbReference type="FunFam" id="1.10.510.10:FF:001512">
    <property type="entry name" value="Receptor tyrosine-protein kinase erbB-2"/>
    <property type="match status" value="1"/>
</dbReference>
<protein>
    <submittedName>
        <fullName evidence="13">Vascular endothelial growth factor receptor 3</fullName>
    </submittedName>
</protein>
<feature type="domain" description="Protein kinase" evidence="12">
    <location>
        <begin position="134"/>
        <end position="404"/>
    </location>
</feature>
<dbReference type="InterPro" id="IPR011009">
    <property type="entry name" value="Kinase-like_dom_sf"/>
</dbReference>
<dbReference type="PROSITE" id="PS50011">
    <property type="entry name" value="PROTEIN_KINASE_DOM"/>
    <property type="match status" value="1"/>
</dbReference>
<dbReference type="GO" id="GO:0030182">
    <property type="term" value="P:neuron differentiation"/>
    <property type="evidence" value="ECO:0007669"/>
    <property type="project" value="UniProtKB-ARBA"/>
</dbReference>
<dbReference type="AlphaFoldDB" id="A0A1D2MCC9"/>
<evidence type="ECO:0000256" key="6">
    <source>
        <dbReference type="ARBA" id="ARBA00022840"/>
    </source>
</evidence>
<dbReference type="GO" id="GO:0004714">
    <property type="term" value="F:transmembrane receptor protein tyrosine kinase activity"/>
    <property type="evidence" value="ECO:0007669"/>
    <property type="project" value="UniProtKB-EC"/>
</dbReference>
<reference evidence="13 14" key="1">
    <citation type="journal article" date="2016" name="Genome Biol. Evol.">
        <title>Gene Family Evolution Reflects Adaptation to Soil Environmental Stressors in the Genome of the Collembolan Orchesella cincta.</title>
        <authorList>
            <person name="Faddeeva-Vakhrusheva A."/>
            <person name="Derks M.F."/>
            <person name="Anvar S.Y."/>
            <person name="Agamennone V."/>
            <person name="Suring W."/>
            <person name="Smit S."/>
            <person name="van Straalen N.M."/>
            <person name="Roelofs D."/>
        </authorList>
    </citation>
    <scope>NUCLEOTIDE SEQUENCE [LARGE SCALE GENOMIC DNA]</scope>
    <source>
        <tissue evidence="13">Mixed pool</tissue>
    </source>
</reference>
<dbReference type="InterPro" id="IPR008266">
    <property type="entry name" value="Tyr_kinase_AS"/>
</dbReference>
<dbReference type="PANTHER" id="PTHR24416">
    <property type="entry name" value="TYROSINE-PROTEIN KINASE RECEPTOR"/>
    <property type="match status" value="1"/>
</dbReference>
<dbReference type="OrthoDB" id="4062651at2759"/>
<dbReference type="STRING" id="48709.A0A1D2MCC9"/>
<evidence type="ECO:0000259" key="12">
    <source>
        <dbReference type="PROSITE" id="PS50011"/>
    </source>
</evidence>
<dbReference type="InterPro" id="IPR017441">
    <property type="entry name" value="Protein_kinase_ATP_BS"/>
</dbReference>
<dbReference type="GO" id="GO:0050793">
    <property type="term" value="P:regulation of developmental process"/>
    <property type="evidence" value="ECO:0007669"/>
    <property type="project" value="UniProtKB-ARBA"/>
</dbReference>
<evidence type="ECO:0000256" key="5">
    <source>
        <dbReference type="ARBA" id="ARBA00022777"/>
    </source>
</evidence>
<dbReference type="PROSITE" id="PS00109">
    <property type="entry name" value="PROTEIN_KINASE_TYR"/>
    <property type="match status" value="1"/>
</dbReference>